<dbReference type="Proteomes" id="UP000037109">
    <property type="component" value="Unassembled WGS sequence"/>
</dbReference>
<accession>A0A0M0GDG7</accession>
<name>A0A0M0GDG7_SPOGL</name>
<reference evidence="4" key="1">
    <citation type="submission" date="2015-07" db="EMBL/GenBank/DDBJ databases">
        <title>Fjat-10036 dsm4.</title>
        <authorList>
            <person name="Liu B."/>
            <person name="Wang J."/>
            <person name="Zhu Y."/>
            <person name="Liu G."/>
            <person name="Chen Q."/>
            <person name="Chen Z."/>
            <person name="Lan J."/>
            <person name="Che J."/>
            <person name="Ge C."/>
            <person name="Shi H."/>
            <person name="Pan Z."/>
            <person name="Liu X."/>
        </authorList>
    </citation>
    <scope>NUCLEOTIDE SEQUENCE [LARGE SCALE GENOMIC DNA]</scope>
    <source>
        <strain evidence="4">DSM 4</strain>
    </source>
</reference>
<comment type="caution">
    <text evidence="3">The sequence shown here is derived from an EMBL/GenBank/DDBJ whole genome shotgun (WGS) entry which is preliminary data.</text>
</comment>
<feature type="chain" id="PRO_5039058193" description="Lipoprotein" evidence="2">
    <location>
        <begin position="19"/>
        <end position="169"/>
    </location>
</feature>
<dbReference type="AlphaFoldDB" id="A0A0M0GDG7"/>
<proteinExistence type="predicted"/>
<dbReference type="PANTHER" id="PTHR39335:SF1">
    <property type="entry name" value="BLL4220 PROTEIN"/>
    <property type="match status" value="1"/>
</dbReference>
<gene>
    <name evidence="3" type="ORF">AF332_13925</name>
</gene>
<dbReference type="OrthoDB" id="9800666at2"/>
<evidence type="ECO:0000256" key="2">
    <source>
        <dbReference type="SAM" id="SignalP"/>
    </source>
</evidence>
<evidence type="ECO:0008006" key="5">
    <source>
        <dbReference type="Google" id="ProtNLM"/>
    </source>
</evidence>
<dbReference type="GO" id="GO:0043448">
    <property type="term" value="P:alkane catabolic process"/>
    <property type="evidence" value="ECO:0007669"/>
    <property type="project" value="TreeGrafter"/>
</dbReference>
<keyword evidence="4" id="KW-1185">Reference proteome</keyword>
<dbReference type="PROSITE" id="PS51257">
    <property type="entry name" value="PROKAR_LIPOPROTEIN"/>
    <property type="match status" value="1"/>
</dbReference>
<evidence type="ECO:0000313" key="3">
    <source>
        <dbReference type="EMBL" id="KON87818.1"/>
    </source>
</evidence>
<dbReference type="Pfam" id="PF03640">
    <property type="entry name" value="Lipoprotein_15"/>
    <property type="match status" value="2"/>
</dbReference>
<evidence type="ECO:0000313" key="4">
    <source>
        <dbReference type="Proteomes" id="UP000037109"/>
    </source>
</evidence>
<dbReference type="STRING" id="1459.AF332_13925"/>
<feature type="signal peptide" evidence="2">
    <location>
        <begin position="1"/>
        <end position="18"/>
    </location>
</feature>
<dbReference type="EMBL" id="LGUF01000007">
    <property type="protein sequence ID" value="KON87818.1"/>
    <property type="molecule type" value="Genomic_DNA"/>
</dbReference>
<evidence type="ECO:0000256" key="1">
    <source>
        <dbReference type="SAM" id="MobiDB-lite"/>
    </source>
</evidence>
<dbReference type="RefSeq" id="WP_053435171.1">
    <property type="nucleotide sequence ID" value="NZ_LGUF01000007.1"/>
</dbReference>
<dbReference type="PATRIC" id="fig|1459.3.peg.3011"/>
<dbReference type="InterPro" id="IPR005297">
    <property type="entry name" value="Lipoprotein_repeat"/>
</dbReference>
<keyword evidence="2" id="KW-0732">Signal</keyword>
<sequence>MKTKIHFYTILLAGILFAGCSSQEKTENTDAKEQAQETTTEVNNEAEKDLAESGTELQLMENEKIGKYLTDAEGMALYYFAKDQPNTSNCSGECLENWPAFYSENLAVPEGFNKEDFGTITRADTGEKQTTYKGYPLYYFVKDGASGDVKGQGVKDVWFIVNSETTFAQ</sequence>
<protein>
    <recommendedName>
        <fullName evidence="5">Lipoprotein</fullName>
    </recommendedName>
</protein>
<feature type="region of interest" description="Disordered" evidence="1">
    <location>
        <begin position="27"/>
        <end position="46"/>
    </location>
</feature>
<dbReference type="PANTHER" id="PTHR39335">
    <property type="entry name" value="BLL4220 PROTEIN"/>
    <property type="match status" value="1"/>
</dbReference>
<organism evidence="3 4">
    <name type="scientific">Sporosarcina globispora</name>
    <name type="common">Bacillus globisporus</name>
    <dbReference type="NCBI Taxonomy" id="1459"/>
    <lineage>
        <taxon>Bacteria</taxon>
        <taxon>Bacillati</taxon>
        <taxon>Bacillota</taxon>
        <taxon>Bacilli</taxon>
        <taxon>Bacillales</taxon>
        <taxon>Caryophanaceae</taxon>
        <taxon>Sporosarcina</taxon>
    </lineage>
</organism>